<accession>A0A1G9H4P6</accession>
<name>A0A1G9H4P6_9ACTN</name>
<dbReference type="Gene3D" id="3.90.1200.10">
    <property type="match status" value="1"/>
</dbReference>
<keyword evidence="2" id="KW-0418">Kinase</keyword>
<evidence type="ECO:0000313" key="2">
    <source>
        <dbReference type="EMBL" id="SDL07835.1"/>
    </source>
</evidence>
<dbReference type="Proteomes" id="UP000198662">
    <property type="component" value="Unassembled WGS sequence"/>
</dbReference>
<dbReference type="STRING" id="380244.SAMN05216298_2614"/>
<dbReference type="EMBL" id="FNGF01000003">
    <property type="protein sequence ID" value="SDL07835.1"/>
    <property type="molecule type" value="Genomic_DNA"/>
</dbReference>
<dbReference type="Pfam" id="PF01636">
    <property type="entry name" value="APH"/>
    <property type="match status" value="1"/>
</dbReference>
<organism evidence="2 3">
    <name type="scientific">Glycomyces sambucus</name>
    <dbReference type="NCBI Taxonomy" id="380244"/>
    <lineage>
        <taxon>Bacteria</taxon>
        <taxon>Bacillati</taxon>
        <taxon>Actinomycetota</taxon>
        <taxon>Actinomycetes</taxon>
        <taxon>Glycomycetales</taxon>
        <taxon>Glycomycetaceae</taxon>
        <taxon>Glycomyces</taxon>
    </lineage>
</organism>
<proteinExistence type="predicted"/>
<dbReference type="OrthoDB" id="3723194at2"/>
<keyword evidence="3" id="KW-1185">Reference proteome</keyword>
<evidence type="ECO:0000313" key="3">
    <source>
        <dbReference type="Proteomes" id="UP000198662"/>
    </source>
</evidence>
<keyword evidence="2" id="KW-0808">Transferase</keyword>
<protein>
    <submittedName>
        <fullName evidence="2">Ser/Thr protein kinase RdoA involved in Cpx stress response, MazF antagonist</fullName>
    </submittedName>
</protein>
<dbReference type="GO" id="GO:0016301">
    <property type="term" value="F:kinase activity"/>
    <property type="evidence" value="ECO:0007669"/>
    <property type="project" value="UniProtKB-KW"/>
</dbReference>
<dbReference type="RefSeq" id="WP_091049132.1">
    <property type="nucleotide sequence ID" value="NZ_FNGF01000003.1"/>
</dbReference>
<dbReference type="SUPFAM" id="SSF56112">
    <property type="entry name" value="Protein kinase-like (PK-like)"/>
    <property type="match status" value="1"/>
</dbReference>
<sequence length="307" mass="33025">MPHQSRESPAEEIATFTSATALDALAAALAATGVAETGALRLLQPPTDNAVVHVPALGLIARIAATTAHRDRLGRELETGAWLHRNGIDAARPASDPPTPQLTVVNSRVLSWWEHLDATASTDYAGLGRLLARLHALPAPAFLPRLDPWSRIPHLMALAGQGLPEADFARLQREYARLGGALAASSWADGPAGPVHGDAHLGNTLDLGGRAHLIDFEDMAAGPVLWDVATIFNTHQLGWLGDADWTAFTTGYGTDPTGHPDIELLGEVLALRRTVWLAARTGREPRFLDTVRSRIDTFDLPLAQRHW</sequence>
<evidence type="ECO:0000259" key="1">
    <source>
        <dbReference type="Pfam" id="PF01636"/>
    </source>
</evidence>
<gene>
    <name evidence="2" type="ORF">SAMN05216298_2614</name>
</gene>
<dbReference type="InterPro" id="IPR011009">
    <property type="entry name" value="Kinase-like_dom_sf"/>
</dbReference>
<dbReference type="AlphaFoldDB" id="A0A1G9H4P6"/>
<feature type="domain" description="Aminoglycoside phosphotransferase" evidence="1">
    <location>
        <begin position="58"/>
        <end position="234"/>
    </location>
</feature>
<dbReference type="InterPro" id="IPR002575">
    <property type="entry name" value="Aminoglycoside_PTrfase"/>
</dbReference>
<reference evidence="3" key="1">
    <citation type="submission" date="2016-10" db="EMBL/GenBank/DDBJ databases">
        <authorList>
            <person name="Varghese N."/>
            <person name="Submissions S."/>
        </authorList>
    </citation>
    <scope>NUCLEOTIDE SEQUENCE [LARGE SCALE GENOMIC DNA]</scope>
    <source>
        <strain evidence="3">CGMCC 4.3147</strain>
    </source>
</reference>